<keyword evidence="6 8" id="KW-0411">Iron-sulfur</keyword>
<comment type="cofactor">
    <cofactor evidence="8">
        <name>[4Fe-4S] cluster</name>
        <dbReference type="ChEBI" id="CHEBI:49883"/>
    </cofactor>
    <text evidence="8">Binds 1 [4Fe-4S] cluster. The cluster is coordinated with 3 cysteines and an exchangeable S-adenosyl-L-methionine.</text>
</comment>
<evidence type="ECO:0000256" key="5">
    <source>
        <dbReference type="ARBA" id="ARBA00023004"/>
    </source>
</evidence>
<comment type="subunit">
    <text evidence="8">Homodimer.</text>
</comment>
<proteinExistence type="inferred from homology"/>
<gene>
    <name evidence="8 10" type="primary">queE</name>
    <name evidence="10" type="ORF">AMYX_28120</name>
</gene>
<comment type="cofactor">
    <cofactor evidence="8">
        <name>S-adenosyl-L-methionine</name>
        <dbReference type="ChEBI" id="CHEBI:59789"/>
    </cofactor>
    <text evidence="8">Binds 1 S-adenosyl-L-methionine per subunit.</text>
</comment>
<feature type="binding site" evidence="8">
    <location>
        <position position="33"/>
    </location>
    <ligand>
        <name>[4Fe-4S] cluster</name>
        <dbReference type="ChEBI" id="CHEBI:49883"/>
        <note>4Fe-4S-S-AdoMet</note>
    </ligand>
</feature>
<keyword evidence="2 8" id="KW-0949">S-adenosyl-L-methionine</keyword>
<dbReference type="InterPro" id="IPR007197">
    <property type="entry name" value="rSAM"/>
</dbReference>
<dbReference type="CDD" id="cd01335">
    <property type="entry name" value="Radical_SAM"/>
    <property type="match status" value="1"/>
</dbReference>
<dbReference type="RefSeq" id="WP_176066252.1">
    <property type="nucleotide sequence ID" value="NZ_BJTG01000006.1"/>
</dbReference>
<evidence type="ECO:0000256" key="1">
    <source>
        <dbReference type="ARBA" id="ARBA00022485"/>
    </source>
</evidence>
<dbReference type="GO" id="GO:0051539">
    <property type="term" value="F:4 iron, 4 sulfur cluster binding"/>
    <property type="evidence" value="ECO:0007669"/>
    <property type="project" value="UniProtKB-UniRule"/>
</dbReference>
<name>A0A7I9VNU0_9BACT</name>
<comment type="catalytic activity">
    <reaction evidence="8">
        <text>6-carboxy-5,6,7,8-tetrahydropterin + H(+) = 7-carboxy-7-carbaguanine + NH4(+)</text>
        <dbReference type="Rhea" id="RHEA:27974"/>
        <dbReference type="ChEBI" id="CHEBI:15378"/>
        <dbReference type="ChEBI" id="CHEBI:28938"/>
        <dbReference type="ChEBI" id="CHEBI:61032"/>
        <dbReference type="ChEBI" id="CHEBI:61036"/>
        <dbReference type="EC" id="4.3.99.3"/>
    </reaction>
</comment>
<comment type="caution">
    <text evidence="10">The sequence shown here is derived from an EMBL/GenBank/DDBJ whole genome shotgun (WGS) entry which is preliminary data.</text>
</comment>
<comment type="pathway">
    <text evidence="8">Purine metabolism; 7-cyano-7-deazaguanine biosynthesis.</text>
</comment>
<evidence type="ECO:0000256" key="7">
    <source>
        <dbReference type="ARBA" id="ARBA00023239"/>
    </source>
</evidence>
<evidence type="ECO:0000256" key="4">
    <source>
        <dbReference type="ARBA" id="ARBA00022842"/>
    </source>
</evidence>
<dbReference type="PANTHER" id="PTHR42836:SF1">
    <property type="entry name" value="7-CARBOXY-7-DEAZAGUANINE SYNTHASE"/>
    <property type="match status" value="1"/>
</dbReference>
<feature type="binding site" evidence="8">
    <location>
        <position position="68"/>
    </location>
    <ligand>
        <name>substrate</name>
    </ligand>
</feature>
<feature type="binding site" evidence="8">
    <location>
        <position position="70"/>
    </location>
    <ligand>
        <name>S-adenosyl-L-methionine</name>
        <dbReference type="ChEBI" id="CHEBI:59789"/>
    </ligand>
</feature>
<feature type="binding site" evidence="8">
    <location>
        <position position="29"/>
    </location>
    <ligand>
        <name>[4Fe-4S] cluster</name>
        <dbReference type="ChEBI" id="CHEBI:49883"/>
        <note>4Fe-4S-S-AdoMet</note>
    </ligand>
</feature>
<sequence>MRVTEIFFSLQGEGTRAGRPCVFVRFTGCDLRCGYCDTAYAFHGGRELSRAEILAEVARHPCKLVLLTGGEPLLQRELPELSAELLARGYEVTVETHGQRPTEALPAEVVRIVDVKTPGSGEVATELSYLDRLRPHDEVKFVVCSEEDWRWSLDVIRRHQLAGRVPLLVSPVHGAVEAKDLARWILESGVEARLNLQLHKIVWGADARGV</sequence>
<comment type="cofactor">
    <cofactor evidence="8">
        <name>Mg(2+)</name>
        <dbReference type="ChEBI" id="CHEBI:18420"/>
    </cofactor>
</comment>
<feature type="binding site" evidence="8">
    <location>
        <position position="38"/>
    </location>
    <ligand>
        <name>Mg(2+)</name>
        <dbReference type="ChEBI" id="CHEBI:18420"/>
    </ligand>
</feature>
<keyword evidence="8" id="KW-0671">Queuosine biosynthesis</keyword>
<evidence type="ECO:0000256" key="3">
    <source>
        <dbReference type="ARBA" id="ARBA00022723"/>
    </source>
</evidence>
<feature type="binding site" evidence="8">
    <location>
        <begin position="35"/>
        <end position="37"/>
    </location>
    <ligand>
        <name>S-adenosyl-L-methionine</name>
        <dbReference type="ChEBI" id="CHEBI:59789"/>
    </ligand>
</feature>
<feature type="binding site" evidence="8">
    <location>
        <begin position="10"/>
        <end position="12"/>
    </location>
    <ligand>
        <name>substrate</name>
    </ligand>
</feature>
<keyword evidence="5 8" id="KW-0408">Iron</keyword>
<dbReference type="PIRSF" id="PIRSF000370">
    <property type="entry name" value="QueE"/>
    <property type="match status" value="1"/>
</dbReference>
<organism evidence="10 11">
    <name type="scientific">Anaeromyxobacter diazotrophicus</name>
    <dbReference type="NCBI Taxonomy" id="2590199"/>
    <lineage>
        <taxon>Bacteria</taxon>
        <taxon>Pseudomonadati</taxon>
        <taxon>Myxococcota</taxon>
        <taxon>Myxococcia</taxon>
        <taxon>Myxococcales</taxon>
        <taxon>Cystobacterineae</taxon>
        <taxon>Anaeromyxobacteraceae</taxon>
        <taxon>Anaeromyxobacter</taxon>
    </lineage>
</organism>
<feature type="binding site" evidence="8">
    <location>
        <position position="25"/>
    </location>
    <ligand>
        <name>substrate</name>
    </ligand>
</feature>
<evidence type="ECO:0000256" key="6">
    <source>
        <dbReference type="ARBA" id="ARBA00023014"/>
    </source>
</evidence>
<dbReference type="Gene3D" id="3.20.20.70">
    <property type="entry name" value="Aldolase class I"/>
    <property type="match status" value="1"/>
</dbReference>
<evidence type="ECO:0000256" key="2">
    <source>
        <dbReference type="ARBA" id="ARBA00022691"/>
    </source>
</evidence>
<feature type="binding site" evidence="8">
    <location>
        <position position="36"/>
    </location>
    <ligand>
        <name>[4Fe-4S] cluster</name>
        <dbReference type="ChEBI" id="CHEBI:49883"/>
        <note>4Fe-4S-S-AdoMet</note>
    </ligand>
</feature>
<evidence type="ECO:0000313" key="10">
    <source>
        <dbReference type="EMBL" id="GEJ58071.1"/>
    </source>
</evidence>
<dbReference type="InterPro" id="IPR013785">
    <property type="entry name" value="Aldolase_TIM"/>
</dbReference>
<dbReference type="AlphaFoldDB" id="A0A7I9VNU0"/>
<dbReference type="HAMAP" id="MF_00917">
    <property type="entry name" value="QueE"/>
    <property type="match status" value="1"/>
</dbReference>
<dbReference type="GO" id="GO:0008616">
    <property type="term" value="P:tRNA queuosine(34) biosynthetic process"/>
    <property type="evidence" value="ECO:0007669"/>
    <property type="project" value="UniProtKB-UniRule"/>
</dbReference>
<keyword evidence="7 8" id="KW-0456">Lyase</keyword>
<dbReference type="Pfam" id="PF04055">
    <property type="entry name" value="Radical_SAM"/>
    <property type="match status" value="1"/>
</dbReference>
<comment type="similarity">
    <text evidence="8">Belongs to the radical SAM superfamily. 7-carboxy-7-deazaguanine synthase family.</text>
</comment>
<keyword evidence="11" id="KW-1185">Reference proteome</keyword>
<dbReference type="SFLD" id="SFLDS00029">
    <property type="entry name" value="Radical_SAM"/>
    <property type="match status" value="1"/>
</dbReference>
<dbReference type="EC" id="4.3.99.3" evidence="8"/>
<evidence type="ECO:0000256" key="8">
    <source>
        <dbReference type="HAMAP-Rule" id="MF_00917"/>
    </source>
</evidence>
<comment type="caution">
    <text evidence="8">Lacks conserved residue(s) required for the propagation of feature annotation.</text>
</comment>
<dbReference type="GO" id="GO:1904047">
    <property type="term" value="F:S-adenosyl-L-methionine binding"/>
    <property type="evidence" value="ECO:0007669"/>
    <property type="project" value="UniProtKB-UniRule"/>
</dbReference>
<dbReference type="PROSITE" id="PS51918">
    <property type="entry name" value="RADICAL_SAM"/>
    <property type="match status" value="1"/>
</dbReference>
<protein>
    <recommendedName>
        <fullName evidence="8">7-carboxy-7-deazaguanine synthase</fullName>
        <shortName evidence="8">CDG synthase</shortName>
        <ecNumber evidence="8">4.3.99.3</ecNumber>
    </recommendedName>
    <alternativeName>
        <fullName evidence="8">Queuosine biosynthesis protein QueE</fullName>
    </alternativeName>
</protein>
<dbReference type="EMBL" id="BJTG01000006">
    <property type="protein sequence ID" value="GEJ58071.1"/>
    <property type="molecule type" value="Genomic_DNA"/>
</dbReference>
<dbReference type="UniPathway" id="UPA00391"/>
<dbReference type="GO" id="GO:0000287">
    <property type="term" value="F:magnesium ion binding"/>
    <property type="evidence" value="ECO:0007669"/>
    <property type="project" value="UniProtKB-UniRule"/>
</dbReference>
<comment type="function">
    <text evidence="8">Catalyzes the complex heterocyclic radical-mediated conversion of 6-carboxy-5,6,7,8-tetrahydropterin (CPH4) to 7-carboxy-7-deazaguanine (CDG), a step common to the biosynthetic pathways of all 7-deazapurine-containing compounds.</text>
</comment>
<feature type="domain" description="Radical SAM core" evidence="9">
    <location>
        <begin position="16"/>
        <end position="205"/>
    </location>
</feature>
<dbReference type="Proteomes" id="UP000503640">
    <property type="component" value="Unassembled WGS sequence"/>
</dbReference>
<dbReference type="GO" id="GO:0016840">
    <property type="term" value="F:carbon-nitrogen lyase activity"/>
    <property type="evidence" value="ECO:0007669"/>
    <property type="project" value="UniProtKB-UniRule"/>
</dbReference>
<keyword evidence="4 8" id="KW-0460">Magnesium</keyword>
<keyword evidence="3 8" id="KW-0479">Metal-binding</keyword>
<dbReference type="InterPro" id="IPR058240">
    <property type="entry name" value="rSAM_sf"/>
</dbReference>
<reference evidence="11" key="1">
    <citation type="journal article" date="2020" name="Appl. Environ. Microbiol.">
        <title>Diazotrophic Anaeromyxobacter Isolates from Soils.</title>
        <authorList>
            <person name="Masuda Y."/>
            <person name="Yamanaka H."/>
            <person name="Xu Z.X."/>
            <person name="Shiratori Y."/>
            <person name="Aono T."/>
            <person name="Amachi S."/>
            <person name="Senoo K."/>
            <person name="Itoh H."/>
        </authorList>
    </citation>
    <scope>NUCLEOTIDE SEQUENCE [LARGE SCALE GENOMIC DNA]</scope>
    <source>
        <strain evidence="11">R267</strain>
    </source>
</reference>
<accession>A0A7I9VNU0</accession>
<evidence type="ECO:0000259" key="9">
    <source>
        <dbReference type="PROSITE" id="PS51918"/>
    </source>
</evidence>
<dbReference type="InterPro" id="IPR024924">
    <property type="entry name" value="7-CO-7-deazaguanine_synth-like"/>
</dbReference>
<evidence type="ECO:0000313" key="11">
    <source>
        <dbReference type="Proteomes" id="UP000503640"/>
    </source>
</evidence>
<dbReference type="PANTHER" id="PTHR42836">
    <property type="entry name" value="7-CARBOXY-7-DEAZAGUANINE SYNTHASE"/>
    <property type="match status" value="1"/>
</dbReference>
<keyword evidence="1 8" id="KW-0004">4Fe-4S</keyword>
<dbReference type="SUPFAM" id="SSF102114">
    <property type="entry name" value="Radical SAM enzymes"/>
    <property type="match status" value="1"/>
</dbReference>